<accession>A0A212LBR9</accession>
<keyword evidence="2" id="KW-0288">FMN</keyword>
<dbReference type="EMBL" id="FMJC01000002">
    <property type="protein sequence ID" value="SCM74809.1"/>
    <property type="molecule type" value="Genomic_DNA"/>
</dbReference>
<proteinExistence type="predicted"/>
<dbReference type="Gene3D" id="3.50.50.60">
    <property type="entry name" value="FAD/NAD(P)-binding domain"/>
    <property type="match status" value="1"/>
</dbReference>
<dbReference type="InterPro" id="IPR009158">
    <property type="entry name" value="G3P_DH_GlpB_su"/>
</dbReference>
<dbReference type="EC" id="1.1.5.3" evidence="5"/>
<gene>
    <name evidence="5" type="ORF">KL86DES1_22166</name>
</gene>
<dbReference type="GO" id="GO:0009331">
    <property type="term" value="C:glycerol-3-phosphate dehydrogenase (FAD) complex"/>
    <property type="evidence" value="ECO:0007669"/>
    <property type="project" value="InterPro"/>
</dbReference>
<dbReference type="SUPFAM" id="SSF51905">
    <property type="entry name" value="FAD/NAD(P)-binding domain"/>
    <property type="match status" value="1"/>
</dbReference>
<evidence type="ECO:0000256" key="1">
    <source>
        <dbReference type="ARBA" id="ARBA00022630"/>
    </source>
</evidence>
<dbReference type="NCBIfam" id="TIGR03378">
    <property type="entry name" value="glycerol3P_GlpB"/>
    <property type="match status" value="1"/>
</dbReference>
<reference evidence="5" key="1">
    <citation type="submission" date="2016-08" db="EMBL/GenBank/DDBJ databases">
        <authorList>
            <person name="Seilhamer J.J."/>
        </authorList>
    </citation>
    <scope>NUCLEOTIDE SEQUENCE</scope>
    <source>
        <strain evidence="5">86-1</strain>
    </source>
</reference>
<evidence type="ECO:0000256" key="3">
    <source>
        <dbReference type="ARBA" id="ARBA00023002"/>
    </source>
</evidence>
<keyword evidence="1" id="KW-0285">Flavoprotein</keyword>
<evidence type="ECO:0000256" key="2">
    <source>
        <dbReference type="ARBA" id="ARBA00022643"/>
    </source>
</evidence>
<feature type="domain" description="FAD-dependent oxidoreductase 2 FAD-binding" evidence="4">
    <location>
        <begin position="6"/>
        <end position="407"/>
    </location>
</feature>
<sequence>MNRIADVLVVGSGMAGFVAALTAASRGKKVRMLTTGMGSLAISGGTIDLLGYADGKYTADPWAGMALLPANHPYRLMGEENVREALHFFQQHMADQRWPMRGATNANGQPCNVHMPTIMGTLKPTYLLPERVNVTALNTARRVLVVSVEGLRDCRPALVVSQLRRYGSWAHREFFELTLPSPLGQAHRSASALDLARLMDKAQSRQWLTDGLAARAGSCDLVLLPPLCGSKAQPETWQAIEKAAGCPVVEMLSIPPGVGGLRLRDALLRALRCYDFEMVENARALRAEMRGNTCAALIAEASGQERKHEARTFVLATGGILGGGLTLQPGKVRESVMGLDVAAPADVEQWSSPELFGRHFFASMGVCVDSAMRPVDSQASTYWPNVFFAGRSLGGYDSAAEKSGHGVAVATGWQAGRMAAAAAEEGR</sequence>
<evidence type="ECO:0000313" key="5">
    <source>
        <dbReference type="EMBL" id="SCM74809.1"/>
    </source>
</evidence>
<name>A0A212LBR9_9BACT</name>
<keyword evidence="3 5" id="KW-0560">Oxidoreductase</keyword>
<dbReference type="PRINTS" id="PR00368">
    <property type="entry name" value="FADPNR"/>
</dbReference>
<organism evidence="5">
    <name type="scientific">uncultured Desulfovibrio sp</name>
    <dbReference type="NCBI Taxonomy" id="167968"/>
    <lineage>
        <taxon>Bacteria</taxon>
        <taxon>Pseudomonadati</taxon>
        <taxon>Thermodesulfobacteriota</taxon>
        <taxon>Desulfovibrionia</taxon>
        <taxon>Desulfovibrionales</taxon>
        <taxon>Desulfovibrionaceae</taxon>
        <taxon>Desulfovibrio</taxon>
        <taxon>environmental samples</taxon>
    </lineage>
</organism>
<protein>
    <submittedName>
        <fullName evidence="5">Glycerol-3-phosphate dehydrogenase, anaerobic, B subunit</fullName>
        <ecNumber evidence="5">1.1.5.3</ecNumber>
    </submittedName>
</protein>
<dbReference type="PIRSF" id="PIRSF000141">
    <property type="entry name" value="Anaerobic_G3P_dh"/>
    <property type="match status" value="1"/>
</dbReference>
<dbReference type="RefSeq" id="WP_179981336.1">
    <property type="nucleotide sequence ID" value="NZ_LT608333.1"/>
</dbReference>
<dbReference type="InterPro" id="IPR036188">
    <property type="entry name" value="FAD/NAD-bd_sf"/>
</dbReference>
<dbReference type="InterPro" id="IPR003953">
    <property type="entry name" value="FAD-dep_OxRdtase_2_FAD-bd"/>
</dbReference>
<evidence type="ECO:0000259" key="4">
    <source>
        <dbReference type="Pfam" id="PF00890"/>
    </source>
</evidence>
<dbReference type="Pfam" id="PF00890">
    <property type="entry name" value="FAD_binding_2"/>
    <property type="match status" value="1"/>
</dbReference>
<dbReference type="AlphaFoldDB" id="A0A212LBR9"/>
<dbReference type="GO" id="GO:0004368">
    <property type="term" value="F:glycerol-3-phosphate dehydrogenase (quinone) activity"/>
    <property type="evidence" value="ECO:0007669"/>
    <property type="project" value="UniProtKB-EC"/>
</dbReference>